<evidence type="ECO:0000313" key="9">
    <source>
        <dbReference type="EMBL" id="PUE56423.1"/>
    </source>
</evidence>
<dbReference type="PANTHER" id="PTHR43856">
    <property type="entry name" value="CARDIOLIPIN HYDROLASE"/>
    <property type="match status" value="1"/>
</dbReference>
<evidence type="ECO:0000256" key="4">
    <source>
        <dbReference type="ARBA" id="ARBA00022801"/>
    </source>
</evidence>
<proteinExistence type="inferred from homology"/>
<dbReference type="PANTHER" id="PTHR43856:SF1">
    <property type="entry name" value="MITOCHONDRIAL CARDIOLIPIN HYDROLASE"/>
    <property type="match status" value="1"/>
</dbReference>
<feature type="domain" description="Phospholipase D-like" evidence="8">
    <location>
        <begin position="50"/>
        <end position="178"/>
    </location>
</feature>
<keyword evidence="4" id="KW-0378">Hydrolase</keyword>
<keyword evidence="5" id="KW-0442">Lipid degradation</keyword>
<dbReference type="SUPFAM" id="SSF56024">
    <property type="entry name" value="Phospholipase D/nuclease"/>
    <property type="match status" value="1"/>
</dbReference>
<protein>
    <recommendedName>
        <fullName evidence="3">phospholipase D</fullName>
        <ecNumber evidence="3">3.1.4.4</ecNumber>
    </recommendedName>
</protein>
<dbReference type="Gene3D" id="3.30.870.10">
    <property type="entry name" value="Endonuclease Chain A"/>
    <property type="match status" value="1"/>
</dbReference>
<feature type="chain" id="PRO_5016254986" description="phospholipase D" evidence="7">
    <location>
        <begin position="26"/>
        <end position="189"/>
    </location>
</feature>
<evidence type="ECO:0000256" key="3">
    <source>
        <dbReference type="ARBA" id="ARBA00012027"/>
    </source>
</evidence>
<gene>
    <name evidence="9" type="ORF">B9Z44_14340</name>
</gene>
<dbReference type="InterPro" id="IPR025202">
    <property type="entry name" value="PLD-like_dom"/>
</dbReference>
<dbReference type="CDD" id="cd09170">
    <property type="entry name" value="PLDc_Nuc"/>
    <property type="match status" value="1"/>
</dbReference>
<comment type="catalytic activity">
    <reaction evidence="1">
        <text>a 1,2-diacyl-sn-glycero-3-phosphocholine + H2O = a 1,2-diacyl-sn-glycero-3-phosphate + choline + H(+)</text>
        <dbReference type="Rhea" id="RHEA:14445"/>
        <dbReference type="ChEBI" id="CHEBI:15354"/>
        <dbReference type="ChEBI" id="CHEBI:15377"/>
        <dbReference type="ChEBI" id="CHEBI:15378"/>
        <dbReference type="ChEBI" id="CHEBI:57643"/>
        <dbReference type="ChEBI" id="CHEBI:58608"/>
        <dbReference type="EC" id="3.1.4.4"/>
    </reaction>
</comment>
<dbReference type="Proteomes" id="UP000251341">
    <property type="component" value="Unassembled WGS sequence"/>
</dbReference>
<organism evidence="9 10">
    <name type="scientific">Limnohabitans curvus</name>
    <dbReference type="NCBI Taxonomy" id="323423"/>
    <lineage>
        <taxon>Bacteria</taxon>
        <taxon>Pseudomonadati</taxon>
        <taxon>Pseudomonadota</taxon>
        <taxon>Betaproteobacteria</taxon>
        <taxon>Burkholderiales</taxon>
        <taxon>Comamonadaceae</taxon>
        <taxon>Limnohabitans</taxon>
    </lineage>
</organism>
<keyword evidence="6" id="KW-0443">Lipid metabolism</keyword>
<evidence type="ECO:0000256" key="2">
    <source>
        <dbReference type="ARBA" id="ARBA00008664"/>
    </source>
</evidence>
<evidence type="ECO:0000256" key="7">
    <source>
        <dbReference type="SAM" id="SignalP"/>
    </source>
</evidence>
<evidence type="ECO:0000259" key="8">
    <source>
        <dbReference type="Pfam" id="PF13091"/>
    </source>
</evidence>
<accession>A0A315EF25</accession>
<evidence type="ECO:0000256" key="6">
    <source>
        <dbReference type="ARBA" id="ARBA00023098"/>
    </source>
</evidence>
<feature type="signal peptide" evidence="7">
    <location>
        <begin position="1"/>
        <end position="25"/>
    </location>
</feature>
<dbReference type="GO" id="GO:0004630">
    <property type="term" value="F:phospholipase D activity"/>
    <property type="evidence" value="ECO:0007669"/>
    <property type="project" value="UniProtKB-EC"/>
</dbReference>
<dbReference type="EC" id="3.1.4.4" evidence="3"/>
<dbReference type="GO" id="GO:0016891">
    <property type="term" value="F:RNA endonuclease activity producing 5'-phosphomonoesters, hydrolytic mechanism"/>
    <property type="evidence" value="ECO:0007669"/>
    <property type="project" value="TreeGrafter"/>
</dbReference>
<evidence type="ECO:0000256" key="1">
    <source>
        <dbReference type="ARBA" id="ARBA00000798"/>
    </source>
</evidence>
<comment type="caution">
    <text evidence="9">The sequence shown here is derived from an EMBL/GenBank/DDBJ whole genome shotgun (WGS) entry which is preliminary data.</text>
</comment>
<evidence type="ECO:0000256" key="5">
    <source>
        <dbReference type="ARBA" id="ARBA00022963"/>
    </source>
</evidence>
<sequence>MSIHKFLVVLMLFCGFVSLPTTGTAGQAVRAAGSLEVAFSPAGGGEELVIKVIDSARSEIKVLAYSFTSAPIVRALLAAHKRGVAVSIVADEKSNLSEGGGNQKALAALSALANAGVDVRTSNAYAASHDKVLCVDRVHVETGSFNFSASAETRNSENVLVNWNNPDLAAVYLKHFERNYKQSRSFTPR</sequence>
<dbReference type="InterPro" id="IPR051406">
    <property type="entry name" value="PLD_domain"/>
</dbReference>
<reference evidence="9 10" key="1">
    <citation type="submission" date="2017-04" db="EMBL/GenBank/DDBJ databases">
        <title>Unexpected and diverse lifestyles within the genus Limnohabitans.</title>
        <authorList>
            <person name="Kasalicky V."/>
            <person name="Mehrshad M."/>
            <person name="Andrei S.-A."/>
            <person name="Salcher M."/>
            <person name="Kratochvilova H."/>
            <person name="Simek K."/>
            <person name="Ghai R."/>
        </authorList>
    </citation>
    <scope>NUCLEOTIDE SEQUENCE [LARGE SCALE GENOMIC DNA]</scope>
    <source>
        <strain evidence="9 10">MWH-C5</strain>
    </source>
</reference>
<name>A0A315EF25_9BURK</name>
<dbReference type="GO" id="GO:0016042">
    <property type="term" value="P:lipid catabolic process"/>
    <property type="evidence" value="ECO:0007669"/>
    <property type="project" value="UniProtKB-KW"/>
</dbReference>
<evidence type="ECO:0000313" key="10">
    <source>
        <dbReference type="Proteomes" id="UP000251341"/>
    </source>
</evidence>
<dbReference type="AlphaFoldDB" id="A0A315EF25"/>
<dbReference type="Pfam" id="PF13091">
    <property type="entry name" value="PLDc_2"/>
    <property type="match status" value="1"/>
</dbReference>
<keyword evidence="10" id="KW-1185">Reference proteome</keyword>
<dbReference type="EMBL" id="NESP01000002">
    <property type="protein sequence ID" value="PUE56423.1"/>
    <property type="molecule type" value="Genomic_DNA"/>
</dbReference>
<comment type="similarity">
    <text evidence="2">Belongs to the phospholipase D family.</text>
</comment>
<keyword evidence="7" id="KW-0732">Signal</keyword>